<dbReference type="InterPro" id="IPR043519">
    <property type="entry name" value="NT_sf"/>
</dbReference>
<dbReference type="EMBL" id="JBEWZI010000023">
    <property type="protein sequence ID" value="MET7015876.1"/>
    <property type="molecule type" value="Genomic_DNA"/>
</dbReference>
<dbReference type="Proteomes" id="UP001549691">
    <property type="component" value="Unassembled WGS sequence"/>
</dbReference>
<evidence type="ECO:0000259" key="1">
    <source>
        <dbReference type="SMART" id="SM00954"/>
    </source>
</evidence>
<dbReference type="Gene3D" id="3.30.460.10">
    <property type="entry name" value="Beta Polymerase, domain 2"/>
    <property type="match status" value="1"/>
</dbReference>
<sequence>MDITTYANDGRQRYGELADTVASILRAAIDRSGKMRLQEIQRRAKEVESLRKKISKLNTPPSDVDLAVKDLAGCRLVFYTNSDVTIFLNTGIIQDNFEVDWDRTKIHHPTKDEPEAEELFHSHNYVVRLKPPRVDLPEHSRLGGLWCEVQVQTTLNHAWSEMAHDTIYKKPDLNGFGASLMMSINERMASIMRDYLLPAGYEFQKVVSDFERLSAGMDLFDSNPLDTLRLAADNNERFDILARFLDTVLPHYDDIDGEQEEIRRAMVDVVRAARNGSPKTIETPFERRAGRTADDVIRKALDVIDQLRYLGEDTVRLTWGVLVRIYPEASTDAEQQRILDSVHRLSKNDLRVWEVDQSIRRR</sequence>
<name>A0ABV2TPL5_9RHOO</name>
<gene>
    <name evidence="2" type="ORF">ABXR19_16915</name>
</gene>
<dbReference type="Pfam" id="PF04607">
    <property type="entry name" value="RelA_SpoT"/>
    <property type="match status" value="1"/>
</dbReference>
<comment type="caution">
    <text evidence="2">The sequence shown here is derived from an EMBL/GenBank/DDBJ whole genome shotgun (WGS) entry which is preliminary data.</text>
</comment>
<evidence type="ECO:0000313" key="3">
    <source>
        <dbReference type="Proteomes" id="UP001549691"/>
    </source>
</evidence>
<feature type="domain" description="RelA/SpoT" evidence="1">
    <location>
        <begin position="42"/>
        <end position="174"/>
    </location>
</feature>
<dbReference type="InterPro" id="IPR007685">
    <property type="entry name" value="RelA_SpoT"/>
</dbReference>
<keyword evidence="3" id="KW-1185">Reference proteome</keyword>
<reference evidence="2 3" key="1">
    <citation type="submission" date="2024-07" db="EMBL/GenBank/DDBJ databases">
        <title>Uliginosibacterium flavum JJ3220;KACC:17644.</title>
        <authorList>
            <person name="Kim M.K."/>
        </authorList>
    </citation>
    <scope>NUCLEOTIDE SEQUENCE [LARGE SCALE GENOMIC DNA]</scope>
    <source>
        <strain evidence="2 3">KACC:17644</strain>
    </source>
</reference>
<dbReference type="SUPFAM" id="SSF81301">
    <property type="entry name" value="Nucleotidyltransferase"/>
    <property type="match status" value="1"/>
</dbReference>
<proteinExistence type="predicted"/>
<dbReference type="SMART" id="SM00954">
    <property type="entry name" value="RelA_SpoT"/>
    <property type="match status" value="1"/>
</dbReference>
<protein>
    <submittedName>
        <fullName evidence="2">RelA/SpoT domain-containing protein</fullName>
    </submittedName>
</protein>
<dbReference type="PANTHER" id="PTHR41773">
    <property type="entry name" value="GTP PYROPHOSPHATASE-RELATED"/>
    <property type="match status" value="1"/>
</dbReference>
<dbReference type="CDD" id="cd05399">
    <property type="entry name" value="NT_Rel-Spo_like"/>
    <property type="match status" value="1"/>
</dbReference>
<accession>A0ABV2TPL5</accession>
<dbReference type="RefSeq" id="WP_354602334.1">
    <property type="nucleotide sequence ID" value="NZ_JBEWZI010000023.1"/>
</dbReference>
<organism evidence="2 3">
    <name type="scientific">Uliginosibacterium flavum</name>
    <dbReference type="NCBI Taxonomy" id="1396831"/>
    <lineage>
        <taxon>Bacteria</taxon>
        <taxon>Pseudomonadati</taxon>
        <taxon>Pseudomonadota</taxon>
        <taxon>Betaproteobacteria</taxon>
        <taxon>Rhodocyclales</taxon>
        <taxon>Zoogloeaceae</taxon>
        <taxon>Uliginosibacterium</taxon>
    </lineage>
</organism>
<dbReference type="PANTHER" id="PTHR41773:SF1">
    <property type="entry name" value="RELA_SPOT DOMAIN-CONTAINING PROTEIN"/>
    <property type="match status" value="1"/>
</dbReference>
<evidence type="ECO:0000313" key="2">
    <source>
        <dbReference type="EMBL" id="MET7015876.1"/>
    </source>
</evidence>